<dbReference type="Gene3D" id="3.40.50.1820">
    <property type="entry name" value="alpha/beta hydrolase"/>
    <property type="match status" value="1"/>
</dbReference>
<organism evidence="5 6">
    <name type="scientific">Acanthamoeba castellanii (strain ATCC 30010 / Neff)</name>
    <dbReference type="NCBI Taxonomy" id="1257118"/>
    <lineage>
        <taxon>Eukaryota</taxon>
        <taxon>Amoebozoa</taxon>
        <taxon>Discosea</taxon>
        <taxon>Longamoebia</taxon>
        <taxon>Centramoebida</taxon>
        <taxon>Acanthamoebidae</taxon>
        <taxon>Acanthamoeba</taxon>
    </lineage>
</organism>
<dbReference type="PANTHER" id="PTHR43918">
    <property type="entry name" value="ACETYLCHOLINESTERASE"/>
    <property type="match status" value="1"/>
</dbReference>
<evidence type="ECO:0000313" key="5">
    <source>
        <dbReference type="EMBL" id="ELR16245.1"/>
    </source>
</evidence>
<feature type="domain" description="GDPGP1-like N-terminal" evidence="4">
    <location>
        <begin position="646"/>
        <end position="792"/>
    </location>
</feature>
<dbReference type="PROSITE" id="PS00941">
    <property type="entry name" value="CARBOXYLESTERASE_B_2"/>
    <property type="match status" value="1"/>
</dbReference>
<dbReference type="InterPro" id="IPR029058">
    <property type="entry name" value="AB_hydrolase_fold"/>
</dbReference>
<dbReference type="InterPro" id="IPR019826">
    <property type="entry name" value="Carboxylesterase_B_AS"/>
</dbReference>
<feature type="domain" description="Carboxylesterase type B" evidence="3">
    <location>
        <begin position="45"/>
        <end position="524"/>
    </location>
</feature>
<dbReference type="Pfam" id="PF26217">
    <property type="entry name" value="GDPGP1_N"/>
    <property type="match status" value="1"/>
</dbReference>
<dbReference type="RefSeq" id="XP_004338258.1">
    <property type="nucleotide sequence ID" value="XM_004338210.1"/>
</dbReference>
<reference evidence="5 6" key="1">
    <citation type="journal article" date="2013" name="Genome Biol.">
        <title>Genome of Acanthamoeba castellanii highlights extensive lateral gene transfer and early evolution of tyrosine kinase signaling.</title>
        <authorList>
            <person name="Clarke M."/>
            <person name="Lohan A.J."/>
            <person name="Liu B."/>
            <person name="Lagkouvardos I."/>
            <person name="Roy S."/>
            <person name="Zafar N."/>
            <person name="Bertelli C."/>
            <person name="Schilde C."/>
            <person name="Kianianmomeni A."/>
            <person name="Burglin T.R."/>
            <person name="Frech C."/>
            <person name="Turcotte B."/>
            <person name="Kopec K.O."/>
            <person name="Synnott J.M."/>
            <person name="Choo C."/>
            <person name="Paponov I."/>
            <person name="Finkler A."/>
            <person name="Soon Heng Tan C."/>
            <person name="Hutchins A.P."/>
            <person name="Weinmeier T."/>
            <person name="Rattei T."/>
            <person name="Chu J.S."/>
            <person name="Gimenez G."/>
            <person name="Irimia M."/>
            <person name="Rigden D.J."/>
            <person name="Fitzpatrick D.A."/>
            <person name="Lorenzo-Morales J."/>
            <person name="Bateman A."/>
            <person name="Chiu C.H."/>
            <person name="Tang P."/>
            <person name="Hegemann P."/>
            <person name="Fromm H."/>
            <person name="Raoult D."/>
            <person name="Greub G."/>
            <person name="Miranda-Saavedra D."/>
            <person name="Chen N."/>
            <person name="Nash P."/>
            <person name="Ginger M.L."/>
            <person name="Horn M."/>
            <person name="Schaap P."/>
            <person name="Caler L."/>
            <person name="Loftus B."/>
        </authorList>
    </citation>
    <scope>NUCLEOTIDE SEQUENCE [LARGE SCALE GENOMIC DNA]</scope>
    <source>
        <strain evidence="5 6">Neff</strain>
    </source>
</reference>
<dbReference type="InterPro" id="IPR019819">
    <property type="entry name" value="Carboxylesterase_B_CS"/>
</dbReference>
<accession>L8GTB6</accession>
<dbReference type="VEuPathDB" id="AmoebaDB:ACA1_310740"/>
<evidence type="ECO:0000259" key="4">
    <source>
        <dbReference type="Pfam" id="PF26217"/>
    </source>
</evidence>
<keyword evidence="6" id="KW-1185">Reference proteome</keyword>
<dbReference type="OrthoDB" id="408631at2759"/>
<gene>
    <name evidence="5" type="ORF">ACA1_310740</name>
</gene>
<dbReference type="Pfam" id="PF00135">
    <property type="entry name" value="COesterase"/>
    <property type="match status" value="1"/>
</dbReference>
<dbReference type="GO" id="GO:0052689">
    <property type="term" value="F:carboxylic ester hydrolase activity"/>
    <property type="evidence" value="ECO:0007669"/>
    <property type="project" value="TreeGrafter"/>
</dbReference>
<evidence type="ECO:0000259" key="3">
    <source>
        <dbReference type="Pfam" id="PF00135"/>
    </source>
</evidence>
<dbReference type="GeneID" id="14916923"/>
<dbReference type="EMBL" id="KB008002">
    <property type="protein sequence ID" value="ELR16245.1"/>
    <property type="molecule type" value="Genomic_DNA"/>
</dbReference>
<dbReference type="STRING" id="1257118.L8GTB6"/>
<comment type="similarity">
    <text evidence="1">Belongs to the type-B carboxylesterase/lipase family.</text>
</comment>
<protein>
    <submittedName>
        <fullName evidence="5">Carboxylesterase superfamily protein</fullName>
    </submittedName>
</protein>
<proteinExistence type="inferred from homology"/>
<dbReference type="InterPro" id="IPR058866">
    <property type="entry name" value="GDPGP1_N"/>
</dbReference>
<dbReference type="InterPro" id="IPR002018">
    <property type="entry name" value="CarbesteraseB"/>
</dbReference>
<dbReference type="ESTHER" id="acaca-l8gtb6">
    <property type="family name" value="Cholinesterase-like"/>
</dbReference>
<dbReference type="Proteomes" id="UP000011083">
    <property type="component" value="Unassembled WGS sequence"/>
</dbReference>
<evidence type="ECO:0000313" key="6">
    <source>
        <dbReference type="Proteomes" id="UP000011083"/>
    </source>
</evidence>
<dbReference type="AlphaFoldDB" id="L8GTB6"/>
<dbReference type="InterPro" id="IPR050654">
    <property type="entry name" value="AChE-related_enzymes"/>
</dbReference>
<name>L8GTB6_ACACF</name>
<evidence type="ECO:0000256" key="1">
    <source>
        <dbReference type="ARBA" id="ARBA00005964"/>
    </source>
</evidence>
<sequence length="914" mass="99237">MSSTSRSSERTNRPPFSALCGVFFFIVFFVAAGGVGSAVAQEEDGPVVSTTYGPVRGFYQSSAEQGGNLTRAFLGIPFAAPPARFAAATAPATWTEAINATTWPAPCVQPASSPNPNRTIGSEDCLYLNVFTPRDAQAGDDLPVMVYVHGGRYWTGESDQYAGQWLSGNGRVVLVTIQCRLNIFGFFALPELEANNSLNLGLLDQRLALHWVRDNIAAFGGNPDQVTLFGESAGAGSALLHLMINPPGESVRADQLFKRVILQSVWQWVLPTLSRSKAASLSWSAQLGCNQSTTAEVLACMRGLPANSIAPLSTTPQINYFQPLVDGDFLEDQPLVLIKKGRYATNVTVVMGYNADEGNFMASTRLGFKGPEDNITQANFLTGAKNRSLAYWLTEAEMNQVIGWYSASTAKLGYWYGLGKILGDFYIICPSILAAPYLVDRAVDETIYTYVWNHTSVNNANQYEGAAHGNELVYVFNSTVYTPGYNLSAVDLALAYRMIQSWSTIATQGAPQAGWPAHNATERRAFLWQQSTVDYDPAQAATIPFAQLSPLCGKWAAYFNVSSTPANSGASSLRSTNEKHGAPAWTWKGALAVLVRDFDAIFAHLWASKSTHLKYAFDARTVTTRLVEVALPTSSTSEDDQPPAIINFALQKVEGRRHRPINPVAELHEVVQPFTTDSGAFNFNNKDASEVLFTIDVVRSQPAHAESQHAHDQEQQKGWTSELAGVLVNSHPFAYGCVVLVVRTDRMLPQVLTQEAIEVGLLLAAQSTEGLRVGYNSLAGGASVNHLHFQGWYFNATPDGQLPVESAPFALLRSSSGLAISQSQGYPIRSLLFSTHAEDVSPGRLSAAVYSAYVIPRRFATPNVWDQRAGFPEVAGQIVTVSEEAFAGLESPYQFLEALSLSREEFADVLAACC</sequence>
<evidence type="ECO:0000256" key="2">
    <source>
        <dbReference type="ARBA" id="ARBA00022801"/>
    </source>
</evidence>
<dbReference type="SUPFAM" id="SSF53474">
    <property type="entry name" value="alpha/beta-Hydrolases"/>
    <property type="match status" value="1"/>
</dbReference>
<dbReference type="PROSITE" id="PS00122">
    <property type="entry name" value="CARBOXYLESTERASE_B_1"/>
    <property type="match status" value="1"/>
</dbReference>
<dbReference type="KEGG" id="acan:ACA1_310740"/>
<dbReference type="PANTHER" id="PTHR43918:SF4">
    <property type="entry name" value="CARBOXYLIC ESTER HYDROLASE"/>
    <property type="match status" value="1"/>
</dbReference>
<keyword evidence="2" id="KW-0378">Hydrolase</keyword>